<dbReference type="SUPFAM" id="SSF56601">
    <property type="entry name" value="beta-lactamase/transpeptidase-like"/>
    <property type="match status" value="2"/>
</dbReference>
<dbReference type="PANTHER" id="PTHR46825">
    <property type="entry name" value="D-ALANYL-D-ALANINE-CARBOXYPEPTIDASE/ENDOPEPTIDASE AMPH"/>
    <property type="match status" value="1"/>
</dbReference>
<name>A0A4R9K479_9LEPT</name>
<dbReference type="Pfam" id="PF00144">
    <property type="entry name" value="Beta-lactamase"/>
    <property type="match status" value="2"/>
</dbReference>
<dbReference type="GO" id="GO:0016020">
    <property type="term" value="C:membrane"/>
    <property type="evidence" value="ECO:0007669"/>
    <property type="project" value="UniProtKB-SubCell"/>
</dbReference>
<dbReference type="GO" id="GO:0016787">
    <property type="term" value="F:hydrolase activity"/>
    <property type="evidence" value="ECO:0007669"/>
    <property type="project" value="UniProtKB-KW"/>
</dbReference>
<organism evidence="2 3">
    <name type="scientific">Leptospira ognonensis</name>
    <dbReference type="NCBI Taxonomy" id="2484945"/>
    <lineage>
        <taxon>Bacteria</taxon>
        <taxon>Pseudomonadati</taxon>
        <taxon>Spirochaetota</taxon>
        <taxon>Spirochaetia</taxon>
        <taxon>Leptospirales</taxon>
        <taxon>Leptospiraceae</taxon>
        <taxon>Leptospira</taxon>
    </lineage>
</organism>
<keyword evidence="3" id="KW-1185">Reference proteome</keyword>
<dbReference type="OrthoDB" id="9797709at2"/>
<keyword evidence="2" id="KW-0378">Hydrolase</keyword>
<protein>
    <submittedName>
        <fullName evidence="2">Class A beta-lactamase-related serine hydrolase</fullName>
    </submittedName>
</protein>
<dbReference type="Gene3D" id="3.40.710.10">
    <property type="entry name" value="DD-peptidase/beta-lactamase superfamily"/>
    <property type="match status" value="2"/>
</dbReference>
<feature type="domain" description="Beta-lactamase-related" evidence="1">
    <location>
        <begin position="348"/>
        <end position="668"/>
    </location>
</feature>
<comment type="caution">
    <text evidence="2">The sequence shown here is derived from an EMBL/GenBank/DDBJ whole genome shotgun (WGS) entry which is preliminary data.</text>
</comment>
<dbReference type="EMBL" id="RQGD01000025">
    <property type="protein sequence ID" value="TGL59108.1"/>
    <property type="molecule type" value="Genomic_DNA"/>
</dbReference>
<dbReference type="RefSeq" id="WP_135623634.1">
    <property type="nucleotide sequence ID" value="NZ_RQGD01000025.1"/>
</dbReference>
<reference evidence="2" key="1">
    <citation type="journal article" date="2019" name="PLoS Negl. Trop. Dis.">
        <title>Revisiting the worldwide diversity of Leptospira species in the environment.</title>
        <authorList>
            <person name="Vincent A.T."/>
            <person name="Schiettekatte O."/>
            <person name="Bourhy P."/>
            <person name="Veyrier F.J."/>
            <person name="Picardeau M."/>
        </authorList>
    </citation>
    <scope>NUCLEOTIDE SEQUENCE [LARGE SCALE GENOMIC DNA]</scope>
    <source>
        <strain evidence="2">201702476</strain>
    </source>
</reference>
<dbReference type="InterPro" id="IPR001466">
    <property type="entry name" value="Beta-lactam-related"/>
</dbReference>
<feature type="domain" description="Beta-lactamase-related" evidence="1">
    <location>
        <begin position="33"/>
        <end position="217"/>
    </location>
</feature>
<sequence length="690" mass="79048">MRFVFSLFFTFFFIISCGEDSMGSLSEDKKSEIRQRLKAENYQGVVLIAKGKEILMRETIYNKRGDKPKQLYRKHSFPLGESSKPFTTYALKILLLEKNIKESEYVKTYLKWFPYPKVRIQNLLSHTSGLPKLLELDPNYDANDPKNQRSKLKTLLSESKLKPAFPEGEYWKNSRLDYFVLAYLIEEISKKTFKEYLQEKIFSPLHLEHTFVDMSDPVLGNSGIYSNPEDLVLWKDELFKPTLLFKKQVDRIFERTILRDAVASDPIFFGEGVFVGDYFHWTYGNDKGISNFIYQDRKSDFFICLASPWGDSKGELSSYKSIITEIMFGGKRLKLKEPIKSESEISLEDVMKEQNVPAVGIAVYKNHSLFWKKNFGVRNLETKEKVTDRTLFRAGSLSKTTIVFTVASLIDTKRLDPFQSWNGKLRKFRVGLGKKKKGEIVNLDQLLSHTSGLTEKGNWDDPINSGKKHITDIKDIYSTKNGNGLELYYTPDSKSRYSGGGYSIIQEALVDALRMNFPKIIERYVGEPLHWSESTFRQNLSAEDDHCDGHDEEGKLLPLKKFITPELGSGGLWTRPEEIGSLFNEIAKANVGKSELISEATAKYLLTPKMSAANLTVHALVGRGFFLNRTGNSEYFFHGGHTMGHKALAFFNSRKGYGIVILTNSENGSNLIWRILRSVSMQEKWDKFVN</sequence>
<evidence type="ECO:0000313" key="2">
    <source>
        <dbReference type="EMBL" id="TGL59108.1"/>
    </source>
</evidence>
<dbReference type="AlphaFoldDB" id="A0A4R9K479"/>
<proteinExistence type="predicted"/>
<dbReference type="InterPro" id="IPR012338">
    <property type="entry name" value="Beta-lactam/transpept-like"/>
</dbReference>
<accession>A0A4R9K479</accession>
<dbReference type="PROSITE" id="PS51257">
    <property type="entry name" value="PROKAR_LIPOPROTEIN"/>
    <property type="match status" value="1"/>
</dbReference>
<gene>
    <name evidence="2" type="ORF">EHQ58_09330</name>
</gene>
<dbReference type="PANTHER" id="PTHR46825:SF9">
    <property type="entry name" value="BETA-LACTAMASE-RELATED DOMAIN-CONTAINING PROTEIN"/>
    <property type="match status" value="1"/>
</dbReference>
<evidence type="ECO:0000259" key="1">
    <source>
        <dbReference type="Pfam" id="PF00144"/>
    </source>
</evidence>
<evidence type="ECO:0000313" key="3">
    <source>
        <dbReference type="Proteomes" id="UP000297693"/>
    </source>
</evidence>
<dbReference type="InterPro" id="IPR050491">
    <property type="entry name" value="AmpC-like"/>
</dbReference>
<dbReference type="Proteomes" id="UP000297693">
    <property type="component" value="Unassembled WGS sequence"/>
</dbReference>